<accession>A0A0H1RCN2</accession>
<dbReference type="RefSeq" id="WP_047189332.1">
    <property type="nucleotide sequence ID" value="NZ_LCYG01000031.1"/>
</dbReference>
<dbReference type="GO" id="GO:0016301">
    <property type="term" value="F:kinase activity"/>
    <property type="evidence" value="ECO:0007669"/>
    <property type="project" value="UniProtKB-KW"/>
</dbReference>
<dbReference type="OrthoDB" id="8021520at2"/>
<dbReference type="Proteomes" id="UP000035489">
    <property type="component" value="Unassembled WGS sequence"/>
</dbReference>
<keyword evidence="1" id="KW-0418">Kinase</keyword>
<dbReference type="SUPFAM" id="SSF48452">
    <property type="entry name" value="TPR-like"/>
    <property type="match status" value="1"/>
</dbReference>
<organism evidence="1 2">
    <name type="scientific">Microvirga vignae</name>
    <dbReference type="NCBI Taxonomy" id="1225564"/>
    <lineage>
        <taxon>Bacteria</taxon>
        <taxon>Pseudomonadati</taxon>
        <taxon>Pseudomonadota</taxon>
        <taxon>Alphaproteobacteria</taxon>
        <taxon>Hyphomicrobiales</taxon>
        <taxon>Methylobacteriaceae</taxon>
        <taxon>Microvirga</taxon>
    </lineage>
</organism>
<name>A0A0H1RCN2_9HYPH</name>
<sequence length="147" mass="16027">MVDPDGAQLFTHISQTDVSGTSDTLPIAEQERDLLCALSYVHLACGQSAKSLALLRLIVHDNCQDVGLLRILAYAFISEGLGDEALAILDRLDTLDEHPFSRLPLTLLRSHALRRAGRMDEARAVFQSYVRLRGGTVLINTASKGSP</sequence>
<evidence type="ECO:0000313" key="2">
    <source>
        <dbReference type="Proteomes" id="UP000035489"/>
    </source>
</evidence>
<evidence type="ECO:0000313" key="1">
    <source>
        <dbReference type="EMBL" id="KLK92814.1"/>
    </source>
</evidence>
<keyword evidence="1" id="KW-0808">Transferase</keyword>
<dbReference type="STRING" id="1225564.AA309_12375"/>
<dbReference type="AlphaFoldDB" id="A0A0H1RCN2"/>
<reference evidence="1 2" key="1">
    <citation type="submission" date="2015-05" db="EMBL/GenBank/DDBJ databases">
        <title>Draft genome sequence of Microvirga vignae strain BR3299, a novel nitrogen fixing bacteria isolated from Brazil semi-aired region.</title>
        <authorList>
            <person name="Zilli J.E."/>
            <person name="Passos S.R."/>
            <person name="Leite J."/>
            <person name="Baldani J.I."/>
            <person name="Xavier G.R."/>
            <person name="Rumjaneck N.G."/>
            <person name="Simoes-Araujo J.L."/>
        </authorList>
    </citation>
    <scope>NUCLEOTIDE SEQUENCE [LARGE SCALE GENOMIC DNA]</scope>
    <source>
        <strain evidence="1 2">BR3299</strain>
    </source>
</reference>
<dbReference type="InterPro" id="IPR011990">
    <property type="entry name" value="TPR-like_helical_dom_sf"/>
</dbReference>
<dbReference type="PATRIC" id="fig|1225564.3.peg.3288"/>
<dbReference type="EMBL" id="LCYG01000031">
    <property type="protein sequence ID" value="KLK92814.1"/>
    <property type="molecule type" value="Genomic_DNA"/>
</dbReference>
<proteinExistence type="predicted"/>
<keyword evidence="2" id="KW-1185">Reference proteome</keyword>
<gene>
    <name evidence="1" type="ORF">AA309_12375</name>
</gene>
<dbReference type="Gene3D" id="1.25.40.10">
    <property type="entry name" value="Tetratricopeptide repeat domain"/>
    <property type="match status" value="1"/>
</dbReference>
<protein>
    <submittedName>
        <fullName evidence="1">Histidine kinase</fullName>
    </submittedName>
</protein>
<comment type="caution">
    <text evidence="1">The sequence shown here is derived from an EMBL/GenBank/DDBJ whole genome shotgun (WGS) entry which is preliminary data.</text>
</comment>